<feature type="transmembrane region" description="Helical" evidence="7">
    <location>
        <begin position="108"/>
        <end position="128"/>
    </location>
</feature>
<evidence type="ECO:0000259" key="9">
    <source>
        <dbReference type="Pfam" id="PF16995"/>
    </source>
</evidence>
<dbReference type="RefSeq" id="WP_137247893.1">
    <property type="nucleotide sequence ID" value="NZ_SZQA01000014.1"/>
</dbReference>
<dbReference type="OrthoDB" id="9801152at2"/>
<evidence type="ECO:0000256" key="2">
    <source>
        <dbReference type="ARBA" id="ARBA00022475"/>
    </source>
</evidence>
<keyword evidence="3 7" id="KW-0812">Transmembrane</keyword>
<feature type="region of interest" description="Disordered" evidence="6">
    <location>
        <begin position="565"/>
        <end position="586"/>
    </location>
</feature>
<evidence type="ECO:0000256" key="1">
    <source>
        <dbReference type="ARBA" id="ARBA00004651"/>
    </source>
</evidence>
<dbReference type="Pfam" id="PF09924">
    <property type="entry name" value="LPG_synthase_C"/>
    <property type="match status" value="1"/>
</dbReference>
<evidence type="ECO:0000256" key="6">
    <source>
        <dbReference type="SAM" id="MobiDB-lite"/>
    </source>
</evidence>
<dbReference type="GO" id="GO:0005886">
    <property type="term" value="C:plasma membrane"/>
    <property type="evidence" value="ECO:0007669"/>
    <property type="project" value="UniProtKB-SubCell"/>
</dbReference>
<evidence type="ECO:0000256" key="7">
    <source>
        <dbReference type="SAM" id="Phobius"/>
    </source>
</evidence>
<evidence type="ECO:0000256" key="5">
    <source>
        <dbReference type="ARBA" id="ARBA00023136"/>
    </source>
</evidence>
<feature type="domain" description="Phosphatidylglycerol lysyltransferase C-terminal" evidence="8">
    <location>
        <begin position="243"/>
        <end position="535"/>
    </location>
</feature>
<keyword evidence="11" id="KW-1185">Reference proteome</keyword>
<dbReference type="PANTHER" id="PTHR34697">
    <property type="entry name" value="PHOSPHATIDYLGLYCEROL LYSYLTRANSFERASE"/>
    <property type="match status" value="1"/>
</dbReference>
<feature type="transmembrane region" description="Helical" evidence="7">
    <location>
        <begin position="44"/>
        <end position="66"/>
    </location>
</feature>
<evidence type="ECO:0000256" key="3">
    <source>
        <dbReference type="ARBA" id="ARBA00022692"/>
    </source>
</evidence>
<dbReference type="Pfam" id="PF16995">
    <property type="entry name" value="tRNA-synt_2_TM"/>
    <property type="match status" value="1"/>
</dbReference>
<evidence type="ECO:0000259" key="8">
    <source>
        <dbReference type="Pfam" id="PF09924"/>
    </source>
</evidence>
<keyword evidence="5 7" id="KW-0472">Membrane</keyword>
<dbReference type="InterPro" id="IPR031553">
    <property type="entry name" value="tRNA-synt_2_TM"/>
</dbReference>
<feature type="transmembrane region" description="Helical" evidence="7">
    <location>
        <begin position="149"/>
        <end position="167"/>
    </location>
</feature>
<evidence type="ECO:0000313" key="11">
    <source>
        <dbReference type="Proteomes" id="UP000308705"/>
    </source>
</evidence>
<dbReference type="Proteomes" id="UP000308705">
    <property type="component" value="Unassembled WGS sequence"/>
</dbReference>
<proteinExistence type="predicted"/>
<protein>
    <submittedName>
        <fullName evidence="10">DUF2156 domain-containing protein</fullName>
    </submittedName>
</protein>
<evidence type="ECO:0000313" key="10">
    <source>
        <dbReference type="EMBL" id="TKK87721.1"/>
    </source>
</evidence>
<dbReference type="EMBL" id="SZQA01000014">
    <property type="protein sequence ID" value="TKK87721.1"/>
    <property type="molecule type" value="Genomic_DNA"/>
</dbReference>
<feature type="domain" description="Lysyl-tRNA synthetase N-terminal transmembrane region" evidence="9">
    <location>
        <begin position="5"/>
        <end position="221"/>
    </location>
</feature>
<keyword evidence="4 7" id="KW-1133">Transmembrane helix</keyword>
<gene>
    <name evidence="10" type="ORF">FDA94_16195</name>
</gene>
<keyword evidence="2" id="KW-1003">Cell membrane</keyword>
<feature type="transmembrane region" description="Helical" evidence="7">
    <location>
        <begin position="73"/>
        <end position="96"/>
    </location>
</feature>
<evidence type="ECO:0000256" key="4">
    <source>
        <dbReference type="ARBA" id="ARBA00022989"/>
    </source>
</evidence>
<organism evidence="10 11">
    <name type="scientific">Herbidospora galbida</name>
    <dbReference type="NCBI Taxonomy" id="2575442"/>
    <lineage>
        <taxon>Bacteria</taxon>
        <taxon>Bacillati</taxon>
        <taxon>Actinomycetota</taxon>
        <taxon>Actinomycetes</taxon>
        <taxon>Streptosporangiales</taxon>
        <taxon>Streptosporangiaceae</taxon>
        <taxon>Herbidospora</taxon>
    </lineage>
</organism>
<feature type="transmembrane region" description="Helical" evidence="7">
    <location>
        <begin position="200"/>
        <end position="221"/>
    </location>
</feature>
<comment type="subcellular location">
    <subcellularLocation>
        <location evidence="1">Cell membrane</location>
        <topology evidence="1">Multi-pass membrane protein</topology>
    </subcellularLocation>
</comment>
<name>A0A4U3MF15_9ACTN</name>
<dbReference type="InterPro" id="IPR024320">
    <property type="entry name" value="LPG_synthase_C"/>
</dbReference>
<dbReference type="GO" id="GO:0055091">
    <property type="term" value="P:phospholipid homeostasis"/>
    <property type="evidence" value="ECO:0007669"/>
    <property type="project" value="TreeGrafter"/>
</dbReference>
<accession>A0A4U3MF15</accession>
<dbReference type="PANTHER" id="PTHR34697:SF2">
    <property type="entry name" value="PHOSPHATIDYLGLYCEROL LYSYLTRANSFERASE"/>
    <property type="match status" value="1"/>
</dbReference>
<sequence length="586" mass="63920">MARGDVPRVASIALTVLAVYSAAIAIVPPLREMARPLTALVDDFAVPLTPNLAYAAFLGLLAGALARRKRVAWLLLVALLAFSVLLSVISTPLVAIAPRAEIPDRGRLLSEVLVSGAIALILIGYLWWGRSEFFAKTQPASFRKATATLIALLGVSYVVGFLLTIFFPGDLMRSARAIWVLSRVLGGVIEVEGYGHPPAWVAFLVGLMSAIALLVAFGVLFRSQRRRAVLAPGDEERLRALLGERDSLAYFATRRDRSVIFSPSGKAAVSFRVVNGVTLAGGDPLGDPEAWDHAIRAWIEQAREFGWTPAAIGCGAEGARAYQRAGLKVLELGDEAVIEVKKFSLQGREMRGVRQAANRVERAGYQLRVRRHGDIAPEEMRLISERADAWRDTETERGFSMALGRLGDPLDAGCVLVESLGRDGGEAALLSFVPWGDRGLSLDLMRRDREAENGLVEFMVAGLVRNAAWLGVERISLNFAVFRSAFEEGAKMGAGPVIRAWRRTLLFLSRWWQLEALYRANVKYHPEWVPRFLAYGDTRDLVRVGIASAIAEGFFKPPRLPRMLSSARTPTASSAAPGSDAARPGR</sequence>
<dbReference type="InterPro" id="IPR051211">
    <property type="entry name" value="PG_lysyltransferase"/>
</dbReference>
<dbReference type="AlphaFoldDB" id="A0A4U3MF15"/>
<reference evidence="10 11" key="1">
    <citation type="submission" date="2019-04" db="EMBL/GenBank/DDBJ databases">
        <title>Herbidospora sp. NEAU-GS14.nov., a novel actinomycete isolated from soil.</title>
        <authorList>
            <person name="Han L."/>
        </authorList>
    </citation>
    <scope>NUCLEOTIDE SEQUENCE [LARGE SCALE GENOMIC DNA]</scope>
    <source>
        <strain evidence="10 11">NEAU-GS14</strain>
    </source>
</reference>
<dbReference type="GO" id="GO:0016755">
    <property type="term" value="F:aminoacyltransferase activity"/>
    <property type="evidence" value="ECO:0007669"/>
    <property type="project" value="TreeGrafter"/>
</dbReference>
<comment type="caution">
    <text evidence="10">The sequence shown here is derived from an EMBL/GenBank/DDBJ whole genome shotgun (WGS) entry which is preliminary data.</text>
</comment>